<dbReference type="eggNOG" id="COG1262">
    <property type="taxonomic scope" value="Bacteria"/>
</dbReference>
<dbReference type="EMBL" id="CP001339">
    <property type="protein sequence ID" value="ACL71748.1"/>
    <property type="molecule type" value="Genomic_DNA"/>
</dbReference>
<organism evidence="1 2">
    <name type="scientific">Thioalkalivibrio sulfidiphilus (strain HL-EbGR7)</name>
    <dbReference type="NCBI Taxonomy" id="396588"/>
    <lineage>
        <taxon>Bacteria</taxon>
        <taxon>Pseudomonadati</taxon>
        <taxon>Pseudomonadota</taxon>
        <taxon>Gammaproteobacteria</taxon>
        <taxon>Chromatiales</taxon>
        <taxon>Ectothiorhodospiraceae</taxon>
        <taxon>Thioalkalivibrio</taxon>
    </lineage>
</organism>
<dbReference type="Pfam" id="PF07277">
    <property type="entry name" value="SapC"/>
    <property type="match status" value="1"/>
</dbReference>
<evidence type="ECO:0000313" key="2">
    <source>
        <dbReference type="Proteomes" id="UP000002383"/>
    </source>
</evidence>
<sequence length="237" mass="26816">MSQLMFYENVVPLNREQHKGLRLKRAEGDCSFAANASFVPVAGVEFFQCARDYPILISGKDEDIAPVALLGLAQGRNLFVEASGRWAPGCHVPAFVRRYPFVLAKGAEGDNYTVCIDDQYKGFDAQSGEPLFQDDGSESPFLRDTISFLQNFLTEMERTQTFMKRLRELDLLVSRDMQLTDAHGKSFLLRGFYVVDDTRLGGLDDAVILEFHKAGYWPWIYAHLFSLGNLARLQQRS</sequence>
<keyword evidence="2" id="KW-1185">Reference proteome</keyword>
<dbReference type="RefSeq" id="WP_012637236.1">
    <property type="nucleotide sequence ID" value="NC_011901.1"/>
</dbReference>
<dbReference type="HOGENOM" id="CLU_074824_1_1_6"/>
<evidence type="ECO:0000313" key="1">
    <source>
        <dbReference type="EMBL" id="ACL71748.1"/>
    </source>
</evidence>
<protein>
    <submittedName>
        <fullName evidence="1">SapC family protein</fullName>
    </submittedName>
</protein>
<dbReference type="OrthoDB" id="9806524at2"/>
<dbReference type="InterPro" id="IPR010836">
    <property type="entry name" value="SapC"/>
</dbReference>
<proteinExistence type="predicted"/>
<accession>B8GLZ5</accession>
<dbReference type="AlphaFoldDB" id="B8GLZ5"/>
<dbReference type="Proteomes" id="UP000002383">
    <property type="component" value="Chromosome"/>
</dbReference>
<dbReference type="KEGG" id="tgr:Tgr7_0655"/>
<name>B8GLZ5_THISH</name>
<reference evidence="1 2" key="1">
    <citation type="journal article" date="2011" name="Stand. Genomic Sci.">
        <title>Complete genome sequence of 'Thioalkalivibrio sulfidophilus' HL-EbGr7.</title>
        <authorList>
            <person name="Muyzer G."/>
            <person name="Sorokin D.Y."/>
            <person name="Mavromatis K."/>
            <person name="Lapidus A."/>
            <person name="Clum A."/>
            <person name="Ivanova N."/>
            <person name="Pati A."/>
            <person name="d'Haeseleer P."/>
            <person name="Woyke T."/>
            <person name="Kyrpides N.C."/>
        </authorList>
    </citation>
    <scope>NUCLEOTIDE SEQUENCE [LARGE SCALE GENOMIC DNA]</scope>
    <source>
        <strain evidence="1 2">HL-EbGR7</strain>
    </source>
</reference>
<dbReference type="STRING" id="396588.Tgr7_0655"/>
<gene>
    <name evidence="1" type="ordered locus">Tgr7_0655</name>
</gene>